<gene>
    <name evidence="2" type="ORF">GWK47_035151</name>
</gene>
<name>A0A8J5CNR9_CHIOP</name>
<proteinExistence type="predicted"/>
<sequence>MDNTYQMLSTNLALQWEVSPELFASTGNHLPLYCHLPTQLRVTSFGVSCSVRDVEEVGQVNSLLVEDCLLHACTTCKLPAAIWRRSLQRPAHLLHQRLRLVTRWTSSLLSTGCEAPRKPDLFCSYCPASVCGPCKLPEKVHCLSNGRVYGHVRLQTCQKQAIEEEPVAQQSDSESDVDDIEGVLIGHNSK</sequence>
<protein>
    <submittedName>
        <fullName evidence="2">Uncharacterized protein</fullName>
    </submittedName>
</protein>
<reference evidence="2" key="1">
    <citation type="submission" date="2020-07" db="EMBL/GenBank/DDBJ databases">
        <title>The High-quality genome of the commercially important snow crab, Chionoecetes opilio.</title>
        <authorList>
            <person name="Jeong J.-H."/>
            <person name="Ryu S."/>
        </authorList>
    </citation>
    <scope>NUCLEOTIDE SEQUENCE</scope>
    <source>
        <strain evidence="2">MADBK_172401_WGS</strain>
        <tissue evidence="2">Digestive gland</tissue>
    </source>
</reference>
<feature type="region of interest" description="Disordered" evidence="1">
    <location>
        <begin position="165"/>
        <end position="190"/>
    </location>
</feature>
<organism evidence="2 3">
    <name type="scientific">Chionoecetes opilio</name>
    <name type="common">Atlantic snow crab</name>
    <name type="synonym">Cancer opilio</name>
    <dbReference type="NCBI Taxonomy" id="41210"/>
    <lineage>
        <taxon>Eukaryota</taxon>
        <taxon>Metazoa</taxon>
        <taxon>Ecdysozoa</taxon>
        <taxon>Arthropoda</taxon>
        <taxon>Crustacea</taxon>
        <taxon>Multicrustacea</taxon>
        <taxon>Malacostraca</taxon>
        <taxon>Eumalacostraca</taxon>
        <taxon>Eucarida</taxon>
        <taxon>Decapoda</taxon>
        <taxon>Pleocyemata</taxon>
        <taxon>Brachyura</taxon>
        <taxon>Eubrachyura</taxon>
        <taxon>Majoidea</taxon>
        <taxon>Majidae</taxon>
        <taxon>Chionoecetes</taxon>
    </lineage>
</organism>
<evidence type="ECO:0000313" key="3">
    <source>
        <dbReference type="Proteomes" id="UP000770661"/>
    </source>
</evidence>
<accession>A0A8J5CNR9</accession>
<keyword evidence="3" id="KW-1185">Reference proteome</keyword>
<dbReference type="AlphaFoldDB" id="A0A8J5CNR9"/>
<dbReference type="Proteomes" id="UP000770661">
    <property type="component" value="Unassembled WGS sequence"/>
</dbReference>
<dbReference type="EMBL" id="JACEEZ010003627">
    <property type="protein sequence ID" value="KAG0727203.1"/>
    <property type="molecule type" value="Genomic_DNA"/>
</dbReference>
<evidence type="ECO:0000256" key="1">
    <source>
        <dbReference type="SAM" id="MobiDB-lite"/>
    </source>
</evidence>
<evidence type="ECO:0000313" key="2">
    <source>
        <dbReference type="EMBL" id="KAG0727203.1"/>
    </source>
</evidence>
<comment type="caution">
    <text evidence="2">The sequence shown here is derived from an EMBL/GenBank/DDBJ whole genome shotgun (WGS) entry which is preliminary data.</text>
</comment>